<dbReference type="Gene3D" id="3.10.20.30">
    <property type="match status" value="1"/>
</dbReference>
<organism evidence="1 2">
    <name type="scientific">Methanococcus voltae PS</name>
    <dbReference type="NCBI Taxonomy" id="523842"/>
    <lineage>
        <taxon>Archaea</taxon>
        <taxon>Methanobacteriati</taxon>
        <taxon>Methanobacteriota</taxon>
        <taxon>Methanomada group</taxon>
        <taxon>Methanococci</taxon>
        <taxon>Methanococcales</taxon>
        <taxon>Methanococcaceae</taxon>
        <taxon>Methanococcus</taxon>
    </lineage>
</organism>
<dbReference type="InterPro" id="IPR003749">
    <property type="entry name" value="ThiS/MoaD-like"/>
</dbReference>
<gene>
    <name evidence="1" type="ORF">M2325_000338</name>
</gene>
<dbReference type="InterPro" id="IPR016155">
    <property type="entry name" value="Mopterin_synth/thiamin_S_b"/>
</dbReference>
<name>A0ABT2EUN5_METVO</name>
<dbReference type="SUPFAM" id="SSF54285">
    <property type="entry name" value="MoaD/ThiS"/>
    <property type="match status" value="1"/>
</dbReference>
<proteinExistence type="predicted"/>
<evidence type="ECO:0000313" key="1">
    <source>
        <dbReference type="EMBL" id="MCS3921665.1"/>
    </source>
</evidence>
<comment type="caution">
    <text evidence="1">The sequence shown here is derived from an EMBL/GenBank/DDBJ whole genome shotgun (WGS) entry which is preliminary data.</text>
</comment>
<sequence>MVLNLKVKFFASCKEKFGNEVDLKIEKSKLTVEELISELEENKIDIKNDFENGNIIISYDFEIMSNEDIIEKDGELGIYPPVSGG</sequence>
<dbReference type="InterPro" id="IPR012675">
    <property type="entry name" value="Beta-grasp_dom_sf"/>
</dbReference>
<dbReference type="Proteomes" id="UP001140258">
    <property type="component" value="Unassembled WGS sequence"/>
</dbReference>
<accession>A0ABT2EUN5</accession>
<dbReference type="Pfam" id="PF02597">
    <property type="entry name" value="ThiS"/>
    <property type="match status" value="1"/>
</dbReference>
<dbReference type="RefSeq" id="WP_259050642.1">
    <property type="nucleotide sequence ID" value="NZ_JANUCQ010000001.1"/>
</dbReference>
<keyword evidence="2" id="KW-1185">Reference proteome</keyword>
<dbReference type="EMBL" id="JANUCQ010000001">
    <property type="protein sequence ID" value="MCS3921665.1"/>
    <property type="molecule type" value="Genomic_DNA"/>
</dbReference>
<reference evidence="1" key="1">
    <citation type="submission" date="2022-08" db="EMBL/GenBank/DDBJ databases">
        <title>Genomic Encyclopedia of Type Strains, Phase V (KMG-V): Genome sequencing to study the core and pangenomes of soil and plant-associated prokaryotes.</title>
        <authorList>
            <person name="Whitman W."/>
        </authorList>
    </citation>
    <scope>NUCLEOTIDE SEQUENCE</scope>
    <source>
        <strain evidence="1">PS</strain>
    </source>
</reference>
<evidence type="ECO:0000313" key="2">
    <source>
        <dbReference type="Proteomes" id="UP001140258"/>
    </source>
</evidence>
<protein>
    <submittedName>
        <fullName evidence="1">Molybdopterin synthase sulfur carrier subunit</fullName>
    </submittedName>
</protein>